<reference evidence="1" key="1">
    <citation type="submission" date="2009-11" db="EMBL/GenBank/DDBJ databases">
        <authorList>
            <person name="Weinstock G."/>
            <person name="Sodergren E."/>
            <person name="Clifton S."/>
            <person name="Fulton L."/>
            <person name="Fulton B."/>
            <person name="Courtney L."/>
            <person name="Fronick C."/>
            <person name="Harrison M."/>
            <person name="Strong C."/>
            <person name="Farmer C."/>
            <person name="Delahaunty K."/>
            <person name="Markovic C."/>
            <person name="Hall O."/>
            <person name="Minx P."/>
            <person name="Tomlinson C."/>
            <person name="Mitreva M."/>
            <person name="Nelson J."/>
            <person name="Hou S."/>
            <person name="Wollam A."/>
            <person name="Pepin K.H."/>
            <person name="Johnson M."/>
            <person name="Bhonagiri V."/>
            <person name="Nash W.E."/>
            <person name="Warren W."/>
            <person name="Chinwalla A."/>
            <person name="Mardis E.R."/>
            <person name="Wilson R.K."/>
        </authorList>
    </citation>
    <scope>NUCLEOTIDE SEQUENCE [LARGE SCALE GENOMIC DNA]</scope>
    <source>
        <strain evidence="1">DSM 18205</strain>
    </source>
</reference>
<keyword evidence="2" id="KW-1185">Reference proteome</keyword>
<dbReference type="InterPro" id="IPR053139">
    <property type="entry name" value="Surface_bspA-like"/>
</dbReference>
<dbReference type="STRING" id="537011.PREVCOP_03787"/>
<proteinExistence type="predicted"/>
<dbReference type="PaxDb" id="537011-PREVCOP_03787"/>
<dbReference type="Gene3D" id="3.80.10.10">
    <property type="entry name" value="Ribonuclease Inhibitor"/>
    <property type="match status" value="3"/>
</dbReference>
<dbReference type="HOGENOM" id="CLU_334895_0_0_10"/>
<organism evidence="1 2">
    <name type="scientific">Segatella copri DSM 18205</name>
    <dbReference type="NCBI Taxonomy" id="537011"/>
    <lineage>
        <taxon>Bacteria</taxon>
        <taxon>Pseudomonadati</taxon>
        <taxon>Bacteroidota</taxon>
        <taxon>Bacteroidia</taxon>
        <taxon>Bacteroidales</taxon>
        <taxon>Prevotellaceae</taxon>
        <taxon>Segatella</taxon>
    </lineage>
</organism>
<accession>D1P9H2</accession>
<dbReference type="AlphaFoldDB" id="D1P9H2"/>
<dbReference type="Proteomes" id="UP000004477">
    <property type="component" value="Unassembled WGS sequence"/>
</dbReference>
<dbReference type="InterPro" id="IPR026906">
    <property type="entry name" value="LRR_5"/>
</dbReference>
<dbReference type="RefSeq" id="WP_006846522.1">
    <property type="nucleotide sequence ID" value="NZ_CP085932.1"/>
</dbReference>
<protein>
    <submittedName>
        <fullName evidence="1">Uncharacterized protein</fullName>
    </submittedName>
</protein>
<dbReference type="PANTHER" id="PTHR45661">
    <property type="entry name" value="SURFACE ANTIGEN"/>
    <property type="match status" value="1"/>
</dbReference>
<dbReference type="Pfam" id="PF13306">
    <property type="entry name" value="LRR_5"/>
    <property type="match status" value="6"/>
</dbReference>
<sequence length="852" mass="92989">MKHLYFLLTVILLMTCTVKAQSQSDYKEFENCVLVDGLGYSLNETTKEASVVPHYATDKDGNELSEGYKGDVVVPESITVDGIDYKVTELEKMAFGMSDITSLKLPSTIRKMGFRSVDYCPELVKANLPASVEDIGERPFCSCPKLDDFTIEEGNKNYILESNMLMTADKTTLLHLFGESDKDKPVSVTVPSTVKTIRACALSLCEGVNEITLPEGLDSIGYMAFSSTSITTITIPSTVTHISGGFVLLSKNLREIIVSEGNRNYKIEGGAMYDTDKTMLYWVSPACTSLAIPETVTKVCEGAIENTALKALVIPKSVKEISLFAVTNNQQLKTLVIGGGLELIESFTFWNNLALRSVFVRGNKPATLEGDAFYSGDAEENVTLYVPEGSKDIYAAAANWKNFKNIKEYSLAGIDQHPGEASAESVVVDGIAYDLNREDMTATVVCYRYWDSDSSQSIELCPKYSGDIVIPEAITVDGVDYVVTEIGGWSLCSCKLASVSLPSTLKAIRDGAFTFVEQLNTLTIPASVETIEGGSLVFCEDLENIVIAEGNKNFVFSDQLLMSADKTKVYALIGASRAGSNVRVVVPSTVKSLEPMAMYGAYGMASLTLPEGLERICDSALGCNNLTSIHIPASVTTIEEAFWFMEQLREVTVAEGNQNYTVKNGMLLTKDLTGLVKIPPMLDNYDIPETVTTIYGSSADLLNTKELVIPDGVKALGNFAFGCCEGLETVVVGSGVESWGEETFFVCFDIKSIYLRSENVVSPTTEPFESDIFEKATLYVPAGTKNAYELDTYWGRFKNITEYTTTGISSVKTDSNAPAEQIYGIDGKRRDILHHGLNIVRSNGKARKVMKN</sequence>
<evidence type="ECO:0000313" key="1">
    <source>
        <dbReference type="EMBL" id="EFB36740.1"/>
    </source>
</evidence>
<dbReference type="PANTHER" id="PTHR45661:SF3">
    <property type="entry name" value="IG-LIKE DOMAIN-CONTAINING PROTEIN"/>
    <property type="match status" value="1"/>
</dbReference>
<comment type="caution">
    <text evidence="1">The sequence shown here is derived from an EMBL/GenBank/DDBJ whole genome shotgun (WGS) entry which is preliminary data.</text>
</comment>
<name>D1P9H2_9BACT</name>
<dbReference type="SUPFAM" id="SSF52058">
    <property type="entry name" value="L domain-like"/>
    <property type="match status" value="1"/>
</dbReference>
<evidence type="ECO:0000313" key="2">
    <source>
        <dbReference type="Proteomes" id="UP000004477"/>
    </source>
</evidence>
<dbReference type="OrthoDB" id="1073786at2"/>
<dbReference type="InterPro" id="IPR032675">
    <property type="entry name" value="LRR_dom_sf"/>
</dbReference>
<dbReference type="GeneID" id="69849353"/>
<dbReference type="EMBL" id="ACBX02000004">
    <property type="protein sequence ID" value="EFB36740.1"/>
    <property type="molecule type" value="Genomic_DNA"/>
</dbReference>
<gene>
    <name evidence="1" type="ORF">PREVCOP_03787</name>
</gene>